<feature type="transmembrane region" description="Helical" evidence="1">
    <location>
        <begin position="36"/>
        <end position="58"/>
    </location>
</feature>
<evidence type="ECO:0000313" key="2">
    <source>
        <dbReference type="EMBL" id="APR99296.1"/>
    </source>
</evidence>
<dbReference type="RefSeq" id="WP_075275929.1">
    <property type="nucleotide sequence ID" value="NZ_CP016908.1"/>
</dbReference>
<proteinExistence type="predicted"/>
<keyword evidence="1" id="KW-0472">Membrane</keyword>
<dbReference type="STRING" id="1882918.BCY86_00355"/>
<sequence length="79" mass="8871">MTFHHSTSRPSIPAFSETEQTTFVIDPTPSIKRRHILVITLGLCIVFAMFSIAIYQAIQTTIARSTQEKTKTDFLNSSP</sequence>
<dbReference type="Proteomes" id="UP000185544">
    <property type="component" value="Chromosome"/>
</dbReference>
<protein>
    <submittedName>
        <fullName evidence="2">Uncharacterized protein</fullName>
    </submittedName>
</protein>
<keyword evidence="1" id="KW-0812">Transmembrane</keyword>
<dbReference type="AlphaFoldDB" id="A0A1L6MUY1"/>
<evidence type="ECO:0000256" key="1">
    <source>
        <dbReference type="SAM" id="Phobius"/>
    </source>
</evidence>
<reference evidence="2 3" key="1">
    <citation type="submission" date="2016-08" db="EMBL/GenBank/DDBJ databases">
        <title>Identification and validation of antigenic proteins from Pajaroellobacter abortibovis using de-novo genome sequence assembly and reverse vaccinology.</title>
        <authorList>
            <person name="Welly B.T."/>
            <person name="Miller M.R."/>
            <person name="Stott J.L."/>
            <person name="Blanchard M.T."/>
            <person name="Islas-Trejo A.D."/>
            <person name="O'Rourke S.M."/>
            <person name="Young A.E."/>
            <person name="Medrano J.F."/>
            <person name="Van Eenennaam A.L."/>
        </authorList>
    </citation>
    <scope>NUCLEOTIDE SEQUENCE [LARGE SCALE GENOMIC DNA]</scope>
    <source>
        <strain evidence="2 3">BTF92-0548A/99-0131</strain>
    </source>
</reference>
<name>A0A1L6MUY1_9BACT</name>
<keyword evidence="1" id="KW-1133">Transmembrane helix</keyword>
<evidence type="ECO:0000313" key="3">
    <source>
        <dbReference type="Proteomes" id="UP000185544"/>
    </source>
</evidence>
<gene>
    <name evidence="2" type="ORF">BCY86_00355</name>
</gene>
<dbReference type="EMBL" id="CP016908">
    <property type="protein sequence ID" value="APR99296.1"/>
    <property type="molecule type" value="Genomic_DNA"/>
</dbReference>
<keyword evidence="3" id="KW-1185">Reference proteome</keyword>
<dbReference type="KEGG" id="pabo:BCY86_00355"/>
<accession>A0A1L6MUY1</accession>
<organism evidence="2 3">
    <name type="scientific">Pajaroellobacter abortibovis</name>
    <dbReference type="NCBI Taxonomy" id="1882918"/>
    <lineage>
        <taxon>Bacteria</taxon>
        <taxon>Pseudomonadati</taxon>
        <taxon>Myxococcota</taxon>
        <taxon>Polyangia</taxon>
        <taxon>Polyangiales</taxon>
        <taxon>Polyangiaceae</taxon>
    </lineage>
</organism>